<keyword evidence="6" id="KW-1185">Reference proteome</keyword>
<keyword evidence="2" id="KW-0521">NADP</keyword>
<protein>
    <recommendedName>
        <fullName evidence="4">NADP-dependent oxidoreductase domain-containing protein</fullName>
    </recommendedName>
</protein>
<comment type="caution">
    <text evidence="5">The sequence shown here is derived from an EMBL/GenBank/DDBJ whole genome shotgun (WGS) entry which is preliminary data.</text>
</comment>
<evidence type="ECO:0000259" key="4">
    <source>
        <dbReference type="Pfam" id="PF00248"/>
    </source>
</evidence>
<dbReference type="Proteomes" id="UP001189429">
    <property type="component" value="Unassembled WGS sequence"/>
</dbReference>
<dbReference type="InterPro" id="IPR020471">
    <property type="entry name" value="AKR"/>
</dbReference>
<evidence type="ECO:0000313" key="5">
    <source>
        <dbReference type="EMBL" id="CAK0897016.1"/>
    </source>
</evidence>
<dbReference type="Gene3D" id="3.20.20.100">
    <property type="entry name" value="NADP-dependent oxidoreductase domain"/>
    <property type="match status" value="1"/>
</dbReference>
<organism evidence="5 6">
    <name type="scientific">Prorocentrum cordatum</name>
    <dbReference type="NCBI Taxonomy" id="2364126"/>
    <lineage>
        <taxon>Eukaryota</taxon>
        <taxon>Sar</taxon>
        <taxon>Alveolata</taxon>
        <taxon>Dinophyceae</taxon>
        <taxon>Prorocentrales</taxon>
        <taxon>Prorocentraceae</taxon>
        <taxon>Prorocentrum</taxon>
    </lineage>
</organism>
<keyword evidence="3" id="KW-0560">Oxidoreductase</keyword>
<proteinExistence type="inferred from homology"/>
<evidence type="ECO:0000256" key="1">
    <source>
        <dbReference type="ARBA" id="ARBA00007905"/>
    </source>
</evidence>
<dbReference type="PANTHER" id="PTHR43827:SF3">
    <property type="entry name" value="NADP-DEPENDENT OXIDOREDUCTASE DOMAIN-CONTAINING PROTEIN"/>
    <property type="match status" value="1"/>
</dbReference>
<reference evidence="5" key="1">
    <citation type="submission" date="2023-10" db="EMBL/GenBank/DDBJ databases">
        <authorList>
            <person name="Chen Y."/>
            <person name="Shah S."/>
            <person name="Dougan E. K."/>
            <person name="Thang M."/>
            <person name="Chan C."/>
        </authorList>
    </citation>
    <scope>NUCLEOTIDE SEQUENCE [LARGE SCALE GENOMIC DNA]</scope>
</reference>
<dbReference type="EMBL" id="CAUYUJ010020270">
    <property type="protein sequence ID" value="CAK0897016.1"/>
    <property type="molecule type" value="Genomic_DNA"/>
</dbReference>
<dbReference type="Pfam" id="PF00248">
    <property type="entry name" value="Aldo_ket_red"/>
    <property type="match status" value="1"/>
</dbReference>
<evidence type="ECO:0000256" key="3">
    <source>
        <dbReference type="ARBA" id="ARBA00023002"/>
    </source>
</evidence>
<comment type="similarity">
    <text evidence="1">Belongs to the aldo/keto reductase family.</text>
</comment>
<dbReference type="PANTHER" id="PTHR43827">
    <property type="entry name" value="2,5-DIKETO-D-GLUCONIC ACID REDUCTASE"/>
    <property type="match status" value="1"/>
</dbReference>
<dbReference type="InterPro" id="IPR036812">
    <property type="entry name" value="NAD(P)_OxRdtase_dom_sf"/>
</dbReference>
<evidence type="ECO:0000313" key="6">
    <source>
        <dbReference type="Proteomes" id="UP001189429"/>
    </source>
</evidence>
<dbReference type="InterPro" id="IPR023210">
    <property type="entry name" value="NADP_OxRdtase_dom"/>
</dbReference>
<gene>
    <name evidence="5" type="ORF">PCOR1329_LOCUS75314</name>
</gene>
<evidence type="ECO:0000256" key="2">
    <source>
        <dbReference type="ARBA" id="ARBA00022857"/>
    </source>
</evidence>
<sequence>MECATLPHQKSVHVLGSQGWVSRGKVSCGRAPAVPYQTPPARLPHGARRPALRADGPACGAGVASSGSAGHGSGPTVTLNNGVKMPMLAFAANMYGPDVCRRATAHALTAGFRNIWSSEIIGDGCQRAQREAMDASGLARSELFVAGTVMNPQCTASDCYQTTMSQARNQLEMLSSDNTLDMLMLDYPSSAGCDGIEGQWKALEELYRAGNVRVIAVSNFRDEHLTCIARNNSATLPAVNQMNYNTGNADRSVLQSNEKFGITVQAYSPLGSGGVLQSPKLHSIAKKHGKTPAQVALRWLTQQGVAVALASTSLEHLKQDVDISSINLSKEDMRELGSSGSEPM</sequence>
<name>A0ABN9XBT7_9DINO</name>
<dbReference type="SUPFAM" id="SSF51430">
    <property type="entry name" value="NAD(P)-linked oxidoreductase"/>
    <property type="match status" value="1"/>
</dbReference>
<accession>A0ABN9XBT7</accession>
<feature type="domain" description="NADP-dependent oxidoreductase" evidence="4">
    <location>
        <begin position="103"/>
        <end position="336"/>
    </location>
</feature>
<dbReference type="PRINTS" id="PR00069">
    <property type="entry name" value="ALDKETRDTASE"/>
</dbReference>
<dbReference type="CDD" id="cd19071">
    <property type="entry name" value="AKR_AKR1-5-like"/>
    <property type="match status" value="1"/>
</dbReference>